<dbReference type="InterPro" id="IPR012340">
    <property type="entry name" value="NA-bd_OB-fold"/>
</dbReference>
<sequence length="123" mass="14376">MRNKFTVKFNIHTRMTALPVCPELHRTIFPRNEDVGSFLRVSGTVVRITASKMLEFQRDYICSKCKYKQNVKADYEQYYVIVNPTHCSNPDGCPGTNIHPVKATDNFHYKDYQEIKIQVLIFL</sequence>
<dbReference type="GO" id="GO:0042555">
    <property type="term" value="C:MCM complex"/>
    <property type="evidence" value="ECO:0007669"/>
    <property type="project" value="TreeGrafter"/>
</dbReference>
<dbReference type="Gene3D" id="2.20.28.10">
    <property type="match status" value="1"/>
</dbReference>
<dbReference type="Pfam" id="PF17207">
    <property type="entry name" value="MCM_OB"/>
    <property type="match status" value="1"/>
</dbReference>
<proteinExistence type="predicted"/>
<gene>
    <name evidence="2" type="ORF">L9F63_026465</name>
</gene>
<dbReference type="SUPFAM" id="SSF50249">
    <property type="entry name" value="Nucleic acid-binding proteins"/>
    <property type="match status" value="1"/>
</dbReference>
<dbReference type="GO" id="GO:0005524">
    <property type="term" value="F:ATP binding"/>
    <property type="evidence" value="ECO:0007669"/>
    <property type="project" value="InterPro"/>
</dbReference>
<organism evidence="2 3">
    <name type="scientific">Diploptera punctata</name>
    <name type="common">Pacific beetle cockroach</name>
    <dbReference type="NCBI Taxonomy" id="6984"/>
    <lineage>
        <taxon>Eukaryota</taxon>
        <taxon>Metazoa</taxon>
        <taxon>Ecdysozoa</taxon>
        <taxon>Arthropoda</taxon>
        <taxon>Hexapoda</taxon>
        <taxon>Insecta</taxon>
        <taxon>Pterygota</taxon>
        <taxon>Neoptera</taxon>
        <taxon>Polyneoptera</taxon>
        <taxon>Dictyoptera</taxon>
        <taxon>Blattodea</taxon>
        <taxon>Blaberoidea</taxon>
        <taxon>Blaberidae</taxon>
        <taxon>Diplopterinae</taxon>
        <taxon>Diploptera</taxon>
    </lineage>
</organism>
<dbReference type="GO" id="GO:0000724">
    <property type="term" value="P:double-strand break repair via homologous recombination"/>
    <property type="evidence" value="ECO:0007669"/>
    <property type="project" value="TreeGrafter"/>
</dbReference>
<dbReference type="Gene3D" id="2.40.50.140">
    <property type="entry name" value="Nucleic acid-binding proteins"/>
    <property type="match status" value="1"/>
</dbReference>
<keyword evidence="3" id="KW-1185">Reference proteome</keyword>
<dbReference type="InterPro" id="IPR033762">
    <property type="entry name" value="MCM_OB"/>
</dbReference>
<dbReference type="GO" id="GO:0017116">
    <property type="term" value="F:single-stranded DNA helicase activity"/>
    <property type="evidence" value="ECO:0007669"/>
    <property type="project" value="TreeGrafter"/>
</dbReference>
<dbReference type="EMBL" id="JASPKZ010000683">
    <property type="protein sequence ID" value="KAJ9599686.1"/>
    <property type="molecule type" value="Genomic_DNA"/>
</dbReference>
<dbReference type="GO" id="GO:0016787">
    <property type="term" value="F:hydrolase activity"/>
    <property type="evidence" value="ECO:0007669"/>
    <property type="project" value="UniProtKB-KW"/>
</dbReference>
<dbReference type="PANTHER" id="PTHR11630">
    <property type="entry name" value="DNA REPLICATION LICENSING FACTOR MCM FAMILY MEMBER"/>
    <property type="match status" value="1"/>
</dbReference>
<accession>A0AAD8AJ99</accession>
<protein>
    <recommendedName>
        <fullName evidence="1">MCM OB domain-containing protein</fullName>
    </recommendedName>
</protein>
<evidence type="ECO:0000259" key="1">
    <source>
        <dbReference type="Pfam" id="PF17207"/>
    </source>
</evidence>
<dbReference type="GO" id="GO:0003697">
    <property type="term" value="F:single-stranded DNA binding"/>
    <property type="evidence" value="ECO:0007669"/>
    <property type="project" value="TreeGrafter"/>
</dbReference>
<dbReference type="GO" id="GO:0005634">
    <property type="term" value="C:nucleus"/>
    <property type="evidence" value="ECO:0007669"/>
    <property type="project" value="UniProtKB-SubCell"/>
</dbReference>
<comment type="caution">
    <text evidence="2">The sequence shown here is derived from an EMBL/GenBank/DDBJ whole genome shotgun (WGS) entry which is preliminary data.</text>
</comment>
<dbReference type="PANTHER" id="PTHR11630:SF48">
    <property type="entry name" value="DNA HELICASE MCM9"/>
    <property type="match status" value="1"/>
</dbReference>
<reference evidence="2" key="1">
    <citation type="journal article" date="2023" name="IScience">
        <title>Live-bearing cockroach genome reveals convergent evolutionary mechanisms linked to viviparity in insects and beyond.</title>
        <authorList>
            <person name="Fouks B."/>
            <person name="Harrison M.C."/>
            <person name="Mikhailova A.A."/>
            <person name="Marchal E."/>
            <person name="English S."/>
            <person name="Carruthers M."/>
            <person name="Jennings E.C."/>
            <person name="Chiamaka E.L."/>
            <person name="Frigard R.A."/>
            <person name="Pippel M."/>
            <person name="Attardo G.M."/>
            <person name="Benoit J.B."/>
            <person name="Bornberg-Bauer E."/>
            <person name="Tobe S.S."/>
        </authorList>
    </citation>
    <scope>NUCLEOTIDE SEQUENCE</scope>
    <source>
        <strain evidence="2">Stay&amp;Tobe</strain>
    </source>
</reference>
<dbReference type="AlphaFoldDB" id="A0AAD8AJ99"/>
<name>A0AAD8AJ99_DIPPU</name>
<evidence type="ECO:0000313" key="2">
    <source>
        <dbReference type="EMBL" id="KAJ9599686.1"/>
    </source>
</evidence>
<reference evidence="2" key="2">
    <citation type="submission" date="2023-05" db="EMBL/GenBank/DDBJ databases">
        <authorList>
            <person name="Fouks B."/>
        </authorList>
    </citation>
    <scope>NUCLEOTIDE SEQUENCE</scope>
    <source>
        <strain evidence="2">Stay&amp;Tobe</strain>
        <tissue evidence="2">Testes</tissue>
    </source>
</reference>
<dbReference type="InterPro" id="IPR031327">
    <property type="entry name" value="MCM"/>
</dbReference>
<evidence type="ECO:0000313" key="3">
    <source>
        <dbReference type="Proteomes" id="UP001233999"/>
    </source>
</evidence>
<dbReference type="Proteomes" id="UP001233999">
    <property type="component" value="Unassembled WGS sequence"/>
</dbReference>
<feature type="domain" description="MCM OB" evidence="1">
    <location>
        <begin position="31"/>
        <end position="118"/>
    </location>
</feature>